<name>A0A0B6YVR5_9EUPU</name>
<dbReference type="EMBL" id="HACG01012986">
    <property type="protein sequence ID" value="CEK59851.1"/>
    <property type="molecule type" value="Transcribed_RNA"/>
</dbReference>
<protein>
    <submittedName>
        <fullName evidence="1">Uncharacterized protein</fullName>
    </submittedName>
</protein>
<feature type="non-terminal residue" evidence="1">
    <location>
        <position position="49"/>
    </location>
</feature>
<proteinExistence type="predicted"/>
<gene>
    <name evidence="1" type="primary">ORF37633</name>
</gene>
<organism evidence="1">
    <name type="scientific">Arion vulgaris</name>
    <dbReference type="NCBI Taxonomy" id="1028688"/>
    <lineage>
        <taxon>Eukaryota</taxon>
        <taxon>Metazoa</taxon>
        <taxon>Spiralia</taxon>
        <taxon>Lophotrochozoa</taxon>
        <taxon>Mollusca</taxon>
        <taxon>Gastropoda</taxon>
        <taxon>Heterobranchia</taxon>
        <taxon>Euthyneura</taxon>
        <taxon>Panpulmonata</taxon>
        <taxon>Eupulmonata</taxon>
        <taxon>Stylommatophora</taxon>
        <taxon>Helicina</taxon>
        <taxon>Arionoidea</taxon>
        <taxon>Arionidae</taxon>
        <taxon>Arion</taxon>
    </lineage>
</organism>
<dbReference type="AlphaFoldDB" id="A0A0B6YVR5"/>
<accession>A0A0B6YVR5</accession>
<reference evidence="1" key="1">
    <citation type="submission" date="2014-12" db="EMBL/GenBank/DDBJ databases">
        <title>Insight into the proteome of Arion vulgaris.</title>
        <authorList>
            <person name="Aradska J."/>
            <person name="Bulat T."/>
            <person name="Smidak R."/>
            <person name="Sarate P."/>
            <person name="Gangsoo J."/>
            <person name="Sialana F."/>
            <person name="Bilban M."/>
            <person name="Lubec G."/>
        </authorList>
    </citation>
    <scope>NUCLEOTIDE SEQUENCE</scope>
    <source>
        <tissue evidence="1">Skin</tissue>
    </source>
</reference>
<evidence type="ECO:0000313" key="1">
    <source>
        <dbReference type="EMBL" id="CEK59851.1"/>
    </source>
</evidence>
<sequence length="49" mass="5296">MKKWVSVCGKGVKTLTCVLKVVGLNTPSIHECCILKKETPMFVAGAAEF</sequence>